<evidence type="ECO:0000256" key="9">
    <source>
        <dbReference type="ARBA" id="ARBA00022833"/>
    </source>
</evidence>
<feature type="domain" description="ABC transporter" evidence="17">
    <location>
        <begin position="943"/>
        <end position="1273"/>
    </location>
</feature>
<keyword evidence="2" id="KW-0963">Cytoplasm</keyword>
<accession>A0A1I6L3V6</accession>
<dbReference type="PROSITE" id="PS00211">
    <property type="entry name" value="ABC_TRANSPORTER_1"/>
    <property type="match status" value="1"/>
</dbReference>
<keyword evidence="13" id="KW-0234">DNA repair</keyword>
<reference evidence="18 19" key="1">
    <citation type="submission" date="2016-10" db="EMBL/GenBank/DDBJ databases">
        <authorList>
            <person name="de Groot N.N."/>
        </authorList>
    </citation>
    <scope>NUCLEOTIDE SEQUENCE [LARGE SCALE GENOMIC DNA]</scope>
    <source>
        <strain evidence="18 19">743A</strain>
    </source>
</reference>
<evidence type="ECO:0000256" key="7">
    <source>
        <dbReference type="ARBA" id="ARBA00022769"/>
    </source>
</evidence>
<dbReference type="NCBIfam" id="NF001503">
    <property type="entry name" value="PRK00349.1"/>
    <property type="match status" value="1"/>
</dbReference>
<keyword evidence="10" id="KW-0067">ATP-binding</keyword>
<evidence type="ECO:0000256" key="10">
    <source>
        <dbReference type="ARBA" id="ARBA00022840"/>
    </source>
</evidence>
<dbReference type="Gene3D" id="3.40.50.300">
    <property type="entry name" value="P-loop containing nucleotide triphosphate hydrolases"/>
    <property type="match status" value="2"/>
</dbReference>
<dbReference type="GO" id="GO:0016887">
    <property type="term" value="F:ATP hydrolysis activity"/>
    <property type="evidence" value="ECO:0007669"/>
    <property type="project" value="InterPro"/>
</dbReference>
<dbReference type="InterPro" id="IPR041102">
    <property type="entry name" value="UvrA_inter"/>
</dbReference>
<dbReference type="Gene3D" id="3.30.1490.20">
    <property type="entry name" value="ATP-grasp fold, A domain"/>
    <property type="match status" value="1"/>
</dbReference>
<dbReference type="InterPro" id="IPR003439">
    <property type="entry name" value="ABC_transporter-like_ATP-bd"/>
</dbReference>
<evidence type="ECO:0000256" key="15">
    <source>
        <dbReference type="ARBA" id="ARBA00039316"/>
    </source>
</evidence>
<dbReference type="InterPro" id="IPR013815">
    <property type="entry name" value="ATP_grasp_subdomain_1"/>
</dbReference>
<sequence length="1277" mass="144606">MKIDGNNDECRDLYRTQSIITNPGRYELYYKELPTNINRLCEIIQGLFINFKYCDQYDIKISKERIGESNLRYVSKILEAVVEKNADSILNPRENKDKLLVTNRSFAVLLVSMIRHFKIPARAVCGFFHDTSEQWESHWICEYWSKKAGQWIKIDASLDAVAKDCLHIKNEGYRVPDNRFLTSEQVWKDCRAGRQKDSIFGYDDKTGLGFIRGNLLRNFVTANRYEALHTDNWWKFKNAKDMKKEDFEQLDNIADALLSRDDSIQRMQELFETETDIYTSVTGRIKDNYEVGPAEEKERLKGTVLMNENQKIRRDISLKQVNFDTYDENYVVVEGAKHHNLKNINLRIPKNKLVVFTGVSGSGKSTLIFDTIFAEAQRRFLVGFSPFVRRHMEKFEKPKVDSIYGLSPAIAIEQKQISNNPRSTVGTITEISDYLRLLYSRVGTPYCLSCGQPIVKMTPREIALSLFDKIEKGVRFTIYAPLIIASSLDCSTMVNRAFQAGYCDIKINGSIEHLESQMNVGIETESTVEIKGDSFIIPEDINQDVKNHLIDQITESIRRILEYGRSTLRIEDEGENDYLFTTQLVCPCCHTGFPELSSQHFSSNTPLGMCPACGGLGIQQSIDEKLLIENPNVSILDGAIKWYGNLRQDNKTTWPTGPLDVLYNHYQVNIETPWKELPENFRNVILYGSGEEKLCYKSTLGNRASYKPVKGLVPELTRLYYETDSEVTKKKYGQYMDTKLCDACHGTKLCEEARHVKVDNKAITEINDMPVSEVKEWIKGLYEKLEERLFELGEEIILEVYNRLCFLNNIGLHYLTLSRTAPTLSGGEGQRVRLASQLSSGMMGVLYILDEPSVGLHPKDIDSLIKTLYKLRDQGNSVLVVEHDQEIIEKADWLVDVGPRAGILGGQIISQGTPEDVALDPNSITGQYLSNKKNVFIEKKCRKMYGDKWLVLKGAKHNNLKNVTVHFPIGKISCVTGVSGSGKSSLVGGILEPLLDKLLNGGSEKIGSFEAIEGWEHFDKIVNVSQAPIGRSPKSNPATYTGLFDKIRKVFAKTEYAIANKLTYEYFSFNSEKGQCKECKGVGQTKVEMHFLAEIWVPCTECGGTRYQSKILNARYKGKNIAEVLDMDVEEALELFSEQKDIVKILQTFKDVGLEYIKLGQSATTLSGGEAQRVKLAKELSEKTKGNMIYILDEPTTGLHFNDIQYLLNIFDRLADLGHTLIIIEHNLDIIKSADWIVDIGPEGGVNGGRVCAEGVPEEIAEVKESYTGQALKRITK</sequence>
<dbReference type="GO" id="GO:0006289">
    <property type="term" value="P:nucleotide-excision repair"/>
    <property type="evidence" value="ECO:0007669"/>
    <property type="project" value="InterPro"/>
</dbReference>
<keyword evidence="6" id="KW-0227">DNA damage</keyword>
<dbReference type="GO" id="GO:0003677">
    <property type="term" value="F:DNA binding"/>
    <property type="evidence" value="ECO:0007669"/>
    <property type="project" value="UniProtKB-KW"/>
</dbReference>
<dbReference type="SUPFAM" id="SSF52540">
    <property type="entry name" value="P-loop containing nucleoside triphosphate hydrolases"/>
    <property type="match status" value="2"/>
</dbReference>
<dbReference type="Gene3D" id="1.10.8.280">
    <property type="entry name" value="ABC transporter ATPase domain-like"/>
    <property type="match status" value="1"/>
</dbReference>
<organism evidence="18 19">
    <name type="scientific">Anaeromicropila populeti</name>
    <dbReference type="NCBI Taxonomy" id="37658"/>
    <lineage>
        <taxon>Bacteria</taxon>
        <taxon>Bacillati</taxon>
        <taxon>Bacillota</taxon>
        <taxon>Clostridia</taxon>
        <taxon>Lachnospirales</taxon>
        <taxon>Lachnospiraceae</taxon>
        <taxon>Anaeromicropila</taxon>
    </lineage>
</organism>
<dbReference type="GO" id="GO:0005524">
    <property type="term" value="F:ATP binding"/>
    <property type="evidence" value="ECO:0007669"/>
    <property type="project" value="UniProtKB-KW"/>
</dbReference>
<dbReference type="PANTHER" id="PTHR43152">
    <property type="entry name" value="UVRABC SYSTEM PROTEIN A"/>
    <property type="match status" value="1"/>
</dbReference>
<evidence type="ECO:0000256" key="13">
    <source>
        <dbReference type="ARBA" id="ARBA00023204"/>
    </source>
</evidence>
<keyword evidence="9" id="KW-0862">Zinc</keyword>
<dbReference type="GO" id="GO:0005737">
    <property type="term" value="C:cytoplasm"/>
    <property type="evidence" value="ECO:0007669"/>
    <property type="project" value="UniProtKB-SubCell"/>
</dbReference>
<evidence type="ECO:0000259" key="17">
    <source>
        <dbReference type="PROSITE" id="PS50893"/>
    </source>
</evidence>
<evidence type="ECO:0000256" key="5">
    <source>
        <dbReference type="ARBA" id="ARBA00022741"/>
    </source>
</evidence>
<evidence type="ECO:0000256" key="4">
    <source>
        <dbReference type="ARBA" id="ARBA00022737"/>
    </source>
</evidence>
<dbReference type="STRING" id="37658.SAMN05661086_03040"/>
<evidence type="ECO:0000256" key="11">
    <source>
        <dbReference type="ARBA" id="ARBA00022881"/>
    </source>
</evidence>
<keyword evidence="12" id="KW-0238">DNA-binding</keyword>
<keyword evidence="8" id="KW-0863">Zinc-finger</keyword>
<evidence type="ECO:0000256" key="1">
    <source>
        <dbReference type="ARBA" id="ARBA00004496"/>
    </source>
</evidence>
<dbReference type="InterPro" id="IPR038765">
    <property type="entry name" value="Papain-like_cys_pep_sf"/>
</dbReference>
<keyword evidence="4" id="KW-0677">Repeat</keyword>
<evidence type="ECO:0000256" key="2">
    <source>
        <dbReference type="ARBA" id="ARBA00022490"/>
    </source>
</evidence>
<evidence type="ECO:0000256" key="16">
    <source>
        <dbReference type="ARBA" id="ARBA00042156"/>
    </source>
</evidence>
<dbReference type="InterPro" id="IPR017871">
    <property type="entry name" value="ABC_transporter-like_CS"/>
</dbReference>
<evidence type="ECO:0000313" key="18">
    <source>
        <dbReference type="EMBL" id="SFR98151.1"/>
    </source>
</evidence>
<comment type="subcellular location">
    <subcellularLocation>
        <location evidence="1">Cytoplasm</location>
    </subcellularLocation>
</comment>
<keyword evidence="3" id="KW-0479">Metal-binding</keyword>
<dbReference type="GO" id="GO:0008270">
    <property type="term" value="F:zinc ion binding"/>
    <property type="evidence" value="ECO:0007669"/>
    <property type="project" value="UniProtKB-KW"/>
</dbReference>
<dbReference type="GO" id="GO:0004518">
    <property type="term" value="F:nuclease activity"/>
    <property type="evidence" value="ECO:0007669"/>
    <property type="project" value="UniProtKB-KW"/>
</dbReference>
<dbReference type="Pfam" id="PF00005">
    <property type="entry name" value="ABC_tran"/>
    <property type="match status" value="1"/>
</dbReference>
<dbReference type="NCBIfam" id="TIGR00630">
    <property type="entry name" value="uvra"/>
    <property type="match status" value="1"/>
</dbReference>
<name>A0A1I6L3V6_9FIRM</name>
<dbReference type="InterPro" id="IPR004602">
    <property type="entry name" value="UvrA"/>
</dbReference>
<dbReference type="Gene3D" id="1.20.1580.10">
    <property type="entry name" value="ABC transporter ATPase like domain"/>
    <property type="match status" value="2"/>
</dbReference>
<dbReference type="CDD" id="cd03271">
    <property type="entry name" value="ABC_UvrA_II"/>
    <property type="match status" value="1"/>
</dbReference>
<evidence type="ECO:0000256" key="8">
    <source>
        <dbReference type="ARBA" id="ARBA00022771"/>
    </source>
</evidence>
<dbReference type="InterPro" id="IPR002931">
    <property type="entry name" value="Transglutaminase-like"/>
</dbReference>
<dbReference type="Proteomes" id="UP000199659">
    <property type="component" value="Unassembled WGS sequence"/>
</dbReference>
<dbReference type="AlphaFoldDB" id="A0A1I6L3V6"/>
<dbReference type="SUPFAM" id="SSF54001">
    <property type="entry name" value="Cysteine proteinases"/>
    <property type="match status" value="1"/>
</dbReference>
<dbReference type="PROSITE" id="PS50893">
    <property type="entry name" value="ABC_TRANSPORTER_2"/>
    <property type="match status" value="1"/>
</dbReference>
<dbReference type="PANTHER" id="PTHR43152:SF2">
    <property type="entry name" value="DRUG RESISTANCE ABC TRANSPORTER"/>
    <property type="match status" value="1"/>
</dbReference>
<evidence type="ECO:0000256" key="6">
    <source>
        <dbReference type="ARBA" id="ARBA00022763"/>
    </source>
</evidence>
<dbReference type="InterPro" id="IPR041552">
    <property type="entry name" value="UvrA_DNA-bd"/>
</dbReference>
<gene>
    <name evidence="18" type="ORF">SAMN05661086_03040</name>
</gene>
<dbReference type="Pfam" id="PF17755">
    <property type="entry name" value="UvrA_DNA-bind"/>
    <property type="match status" value="1"/>
</dbReference>
<dbReference type="InterPro" id="IPR027417">
    <property type="entry name" value="P-loop_NTPase"/>
</dbReference>
<dbReference type="EMBL" id="FOYZ01000013">
    <property type="protein sequence ID" value="SFR98151.1"/>
    <property type="molecule type" value="Genomic_DNA"/>
</dbReference>
<keyword evidence="11" id="KW-0267">Excision nuclease</keyword>
<evidence type="ECO:0000256" key="14">
    <source>
        <dbReference type="ARBA" id="ARBA00038000"/>
    </source>
</evidence>
<dbReference type="RefSeq" id="WP_207649499.1">
    <property type="nucleotide sequence ID" value="NZ_FOYZ01000013.1"/>
</dbReference>
<dbReference type="GO" id="GO:0009380">
    <property type="term" value="C:excinuclease repair complex"/>
    <property type="evidence" value="ECO:0007669"/>
    <property type="project" value="InterPro"/>
</dbReference>
<comment type="similarity">
    <text evidence="14">Belongs to the ABC transporter superfamily. UvrA family.</text>
</comment>
<dbReference type="Gene3D" id="3.10.620.30">
    <property type="match status" value="1"/>
</dbReference>
<evidence type="ECO:0000256" key="12">
    <source>
        <dbReference type="ARBA" id="ARBA00023125"/>
    </source>
</evidence>
<keyword evidence="5" id="KW-0547">Nucleotide-binding</keyword>
<protein>
    <recommendedName>
        <fullName evidence="15">UvrABC system protein A</fullName>
    </recommendedName>
    <alternativeName>
        <fullName evidence="16">Excinuclease ABC subunit A</fullName>
    </alternativeName>
</protein>
<dbReference type="Pfam" id="PF17760">
    <property type="entry name" value="UvrA_inter"/>
    <property type="match status" value="1"/>
</dbReference>
<proteinExistence type="inferred from homology"/>
<keyword evidence="19" id="KW-1185">Reference proteome</keyword>
<dbReference type="Pfam" id="PF01841">
    <property type="entry name" value="Transglut_core"/>
    <property type="match status" value="1"/>
</dbReference>
<keyword evidence="7" id="KW-0228">DNA excision</keyword>
<evidence type="ECO:0000256" key="3">
    <source>
        <dbReference type="ARBA" id="ARBA00022723"/>
    </source>
</evidence>
<evidence type="ECO:0000313" key="19">
    <source>
        <dbReference type="Proteomes" id="UP000199659"/>
    </source>
</evidence>